<feature type="transmembrane region" description="Helical" evidence="7">
    <location>
        <begin position="20"/>
        <end position="41"/>
    </location>
</feature>
<dbReference type="InterPro" id="IPR003838">
    <property type="entry name" value="ABC3_permease_C"/>
</dbReference>
<evidence type="ECO:0000256" key="5">
    <source>
        <dbReference type="ARBA" id="ARBA00023136"/>
    </source>
</evidence>
<dbReference type="PANTHER" id="PTHR30572">
    <property type="entry name" value="MEMBRANE COMPONENT OF TRANSPORTER-RELATED"/>
    <property type="match status" value="1"/>
</dbReference>
<evidence type="ECO:0000256" key="6">
    <source>
        <dbReference type="ARBA" id="ARBA00038076"/>
    </source>
</evidence>
<keyword evidence="5 7" id="KW-0472">Membrane</keyword>
<evidence type="ECO:0000313" key="10">
    <source>
        <dbReference type="Proteomes" id="UP000308489"/>
    </source>
</evidence>
<comment type="similarity">
    <text evidence="6">Belongs to the ABC-4 integral membrane protein family.</text>
</comment>
<evidence type="ECO:0000259" key="8">
    <source>
        <dbReference type="Pfam" id="PF02687"/>
    </source>
</evidence>
<proteinExistence type="inferred from homology"/>
<evidence type="ECO:0000313" key="9">
    <source>
        <dbReference type="EMBL" id="VTQ82975.1"/>
    </source>
</evidence>
<feature type="domain" description="ABC3 transporter permease C-terminal" evidence="8">
    <location>
        <begin position="254"/>
        <end position="373"/>
    </location>
</feature>
<feature type="transmembrane region" description="Helical" evidence="7">
    <location>
        <begin position="712"/>
        <end position="738"/>
    </location>
</feature>
<sequence length="791" mass="91391">MKNYILDLVTNNIRYEKKKYFFLFLGIVLSVVLCSSVLLLVRNINNYQLRDKVKATGDYQLSFIKTNEKVIDSLKKDHKIDRNSLSVLMLELDNKVSEIKNLRVDLVHGNKEAYKNLLSKMEIKEGDLPRTSKEVIMEQWVARRNNLKIGDQISINIDDKKLSYKLVGLYQNFESSQYNEKINIYTMLNQVNDRPWKRDKVLNIYFKLKENVSIRDNMEKYKSLDKEGFKINEAAVKLAQGEKTWGENDNIAIVLIVPITIISIMMILNIFNIGILQRVKFFGMLKMIGLSQWDIKKIVLLEAIILGILAYPVGIGISIILVKYILPLLKLSYIVGDSIYIYKDILLVTGIISIIIVIIAAYFPARFASKLSPMEAVFNQIEDSKEEMVKKTFKNNVILDMANTNIKRNKKRYIITLLSIMVSVSLLVVYSSYYSMVKYIVGMQIKEESLISTKIFKGENTKERSFKAIHEEIENMPYIKNIYKIYNSLEGEVDFKDSMSGNARIQIYDSRRLESINKEKYFINGHIDYNNMKSGEEVLLIHKDYKTAKDIKPGTFVKFKFKDKLYDVKVSGILNSPPYEIKNQFMNKYSKADMVLIISDEFAKKILGSNLNVEGYDIVRDEKKLDQYKNKINEIISLNPDVKWVEIDDNRNRIDDFLGQLNLLMIVFIGFILFIAFLNLFNTINTNIITRKREIGVLKAIGLSSKQVNSMIYLEGIICSLKGTIYGMVISLVFVYFIKFVQMKGSKWNIPTMVLVFPFIFSILIGYLSAKIPMRNINSNSVIGLINVEEC</sequence>
<feature type="transmembrane region" description="Helical" evidence="7">
    <location>
        <begin position="661"/>
        <end position="681"/>
    </location>
</feature>
<protein>
    <submittedName>
        <fullName evidence="9">ABC-type transport system, involved in lipoprotein release, permease component</fullName>
    </submittedName>
</protein>
<feature type="transmembrane region" description="Helical" evidence="7">
    <location>
        <begin position="413"/>
        <end position="433"/>
    </location>
</feature>
<dbReference type="Proteomes" id="UP000308489">
    <property type="component" value="Chromosome 1"/>
</dbReference>
<feature type="transmembrane region" description="Helical" evidence="7">
    <location>
        <begin position="298"/>
        <end position="325"/>
    </location>
</feature>
<dbReference type="Pfam" id="PF02687">
    <property type="entry name" value="FtsX"/>
    <property type="match status" value="2"/>
</dbReference>
<evidence type="ECO:0000256" key="1">
    <source>
        <dbReference type="ARBA" id="ARBA00004651"/>
    </source>
</evidence>
<dbReference type="KEGG" id="hhw:NCTC503_00269"/>
<accession>A0A4U9QWE1</accession>
<gene>
    <name evidence="9" type="ORF">NCTC503_00269</name>
</gene>
<evidence type="ECO:0000256" key="4">
    <source>
        <dbReference type="ARBA" id="ARBA00022989"/>
    </source>
</evidence>
<dbReference type="OrthoDB" id="9793166at2"/>
<keyword evidence="3 7" id="KW-0812">Transmembrane</keyword>
<evidence type="ECO:0000256" key="7">
    <source>
        <dbReference type="SAM" id="Phobius"/>
    </source>
</evidence>
<dbReference type="EMBL" id="LR590481">
    <property type="protein sequence ID" value="VTQ82975.1"/>
    <property type="molecule type" value="Genomic_DNA"/>
</dbReference>
<dbReference type="RefSeq" id="WP_138209090.1">
    <property type="nucleotide sequence ID" value="NZ_CBCRUQ010000010.1"/>
</dbReference>
<feature type="transmembrane region" description="Helical" evidence="7">
    <location>
        <begin position="251"/>
        <end position="277"/>
    </location>
</feature>
<reference evidence="9 10" key="1">
    <citation type="submission" date="2019-05" db="EMBL/GenBank/DDBJ databases">
        <authorList>
            <consortium name="Pathogen Informatics"/>
        </authorList>
    </citation>
    <scope>NUCLEOTIDE SEQUENCE [LARGE SCALE GENOMIC DNA]</scope>
    <source>
        <strain evidence="9 10">NCTC503</strain>
    </source>
</reference>
<dbReference type="PANTHER" id="PTHR30572:SF4">
    <property type="entry name" value="ABC TRANSPORTER PERMEASE YTRF"/>
    <property type="match status" value="1"/>
</dbReference>
<keyword evidence="10" id="KW-1185">Reference proteome</keyword>
<comment type="subcellular location">
    <subcellularLocation>
        <location evidence="1">Cell membrane</location>
        <topology evidence="1">Multi-pass membrane protein</topology>
    </subcellularLocation>
</comment>
<evidence type="ECO:0000256" key="3">
    <source>
        <dbReference type="ARBA" id="ARBA00022692"/>
    </source>
</evidence>
<keyword evidence="4 7" id="KW-1133">Transmembrane helix</keyword>
<dbReference type="GO" id="GO:0005886">
    <property type="term" value="C:plasma membrane"/>
    <property type="evidence" value="ECO:0007669"/>
    <property type="project" value="UniProtKB-SubCell"/>
</dbReference>
<evidence type="ECO:0000256" key="2">
    <source>
        <dbReference type="ARBA" id="ARBA00022475"/>
    </source>
</evidence>
<dbReference type="GO" id="GO:0022857">
    <property type="term" value="F:transmembrane transporter activity"/>
    <property type="evidence" value="ECO:0007669"/>
    <property type="project" value="TreeGrafter"/>
</dbReference>
<keyword evidence="9" id="KW-0449">Lipoprotein</keyword>
<feature type="domain" description="ABC3 transporter permease C-terminal" evidence="8">
    <location>
        <begin position="666"/>
        <end position="777"/>
    </location>
</feature>
<organism evidence="9 10">
    <name type="scientific">Hathewaya histolytica</name>
    <name type="common">Clostridium histolyticum</name>
    <dbReference type="NCBI Taxonomy" id="1498"/>
    <lineage>
        <taxon>Bacteria</taxon>
        <taxon>Bacillati</taxon>
        <taxon>Bacillota</taxon>
        <taxon>Clostridia</taxon>
        <taxon>Eubacteriales</taxon>
        <taxon>Clostridiaceae</taxon>
        <taxon>Hathewaya</taxon>
    </lineage>
</organism>
<dbReference type="AlphaFoldDB" id="A0A4U9QWE1"/>
<feature type="transmembrane region" description="Helical" evidence="7">
    <location>
        <begin position="345"/>
        <end position="365"/>
    </location>
</feature>
<feature type="transmembrane region" description="Helical" evidence="7">
    <location>
        <begin position="750"/>
        <end position="770"/>
    </location>
</feature>
<keyword evidence="2" id="KW-1003">Cell membrane</keyword>
<name>A0A4U9QWE1_HATHI</name>
<dbReference type="InterPro" id="IPR050250">
    <property type="entry name" value="Macrolide_Exporter_MacB"/>
</dbReference>